<dbReference type="Gene3D" id="3.30.750.24">
    <property type="entry name" value="STAS domain"/>
    <property type="match status" value="1"/>
</dbReference>
<evidence type="ECO:0000256" key="2">
    <source>
        <dbReference type="ARBA" id="ARBA00022692"/>
    </source>
</evidence>
<protein>
    <submittedName>
        <fullName evidence="9">Sulfate transporter 3.4</fullName>
    </submittedName>
</protein>
<dbReference type="EMBL" id="VEPZ02001757">
    <property type="protein sequence ID" value="KAE8657549.1"/>
    <property type="molecule type" value="Genomic_DNA"/>
</dbReference>
<keyword evidence="4 7" id="KW-1133">Transmembrane helix</keyword>
<feature type="domain" description="STAS" evidence="8">
    <location>
        <begin position="219"/>
        <end position="286"/>
    </location>
</feature>
<dbReference type="InterPro" id="IPR002645">
    <property type="entry name" value="STAS_dom"/>
</dbReference>
<evidence type="ECO:0000256" key="5">
    <source>
        <dbReference type="ARBA" id="ARBA00023032"/>
    </source>
</evidence>
<comment type="caution">
    <text evidence="9">The sequence shown here is derived from an EMBL/GenBank/DDBJ whole genome shotgun (WGS) entry which is preliminary data.</text>
</comment>
<keyword evidence="3" id="KW-0769">Symport</keyword>
<dbReference type="GO" id="GO:0016020">
    <property type="term" value="C:membrane"/>
    <property type="evidence" value="ECO:0007669"/>
    <property type="project" value="UniProtKB-SubCell"/>
</dbReference>
<evidence type="ECO:0000259" key="8">
    <source>
        <dbReference type="PROSITE" id="PS50801"/>
    </source>
</evidence>
<evidence type="ECO:0000313" key="9">
    <source>
        <dbReference type="EMBL" id="KAE8657549.1"/>
    </source>
</evidence>
<dbReference type="InterPro" id="IPR011547">
    <property type="entry name" value="SLC26A/SulP_dom"/>
</dbReference>
<accession>A0A6A2XGG6</accession>
<dbReference type="InterPro" id="IPR036513">
    <property type="entry name" value="STAS_dom_sf"/>
</dbReference>
<keyword evidence="10" id="KW-1185">Reference proteome</keyword>
<proteinExistence type="predicted"/>
<evidence type="ECO:0000313" key="10">
    <source>
        <dbReference type="Proteomes" id="UP000436088"/>
    </source>
</evidence>
<dbReference type="PROSITE" id="PS50801">
    <property type="entry name" value="STAS"/>
    <property type="match status" value="1"/>
</dbReference>
<evidence type="ECO:0000256" key="1">
    <source>
        <dbReference type="ARBA" id="ARBA00004141"/>
    </source>
</evidence>
<dbReference type="InterPro" id="IPR001902">
    <property type="entry name" value="SLC26A/SulP_fam"/>
</dbReference>
<keyword evidence="5" id="KW-0764">Sulfate transport</keyword>
<reference evidence="9" key="1">
    <citation type="submission" date="2019-09" db="EMBL/GenBank/DDBJ databases">
        <title>Draft genome information of white flower Hibiscus syriacus.</title>
        <authorList>
            <person name="Kim Y.-M."/>
        </authorList>
    </citation>
    <scope>NUCLEOTIDE SEQUENCE [LARGE SCALE GENOMIC DNA]</scope>
    <source>
        <strain evidence="9">YM2019G1</strain>
    </source>
</reference>
<feature type="transmembrane region" description="Helical" evidence="7">
    <location>
        <begin position="28"/>
        <end position="46"/>
    </location>
</feature>
<keyword evidence="3" id="KW-0813">Transport</keyword>
<feature type="transmembrane region" description="Helical" evidence="7">
    <location>
        <begin position="131"/>
        <end position="153"/>
    </location>
</feature>
<name>A0A6A2XGG6_HIBSY</name>
<dbReference type="GO" id="GO:0015293">
    <property type="term" value="F:symporter activity"/>
    <property type="evidence" value="ECO:0007669"/>
    <property type="project" value="UniProtKB-KW"/>
</dbReference>
<sequence length="294" mass="31876">MSIASLVTGTMLSENVSPAGDPILYLKLVFTATFFAGLFQASLGFLRLGFVIDFLSKATLVGFMAGAAVIVSLQQLKGLLGIVHFHCQNAIDSCFEICISPQERVVLGNYCNGIQLPVVSVDNKSIKKPKLFWVSAAAPLTSVILSTLLIFCIKPKAHGISIIDHLQEGSFRFCSSGTRHCSGIVGIQDHVACNQAKNCDNGEHSRNTNIPKPQPVQRNFKAVTAMDTSGTDMVCELKKMLDKRSLELILVNPVGSVMEKLHQSRILDSFGMNSLYLTVGEAVDDISASWKTQP</sequence>
<feature type="transmembrane region" description="Helical" evidence="7">
    <location>
        <begin position="58"/>
        <end position="76"/>
    </location>
</feature>
<evidence type="ECO:0000256" key="7">
    <source>
        <dbReference type="SAM" id="Phobius"/>
    </source>
</evidence>
<dbReference type="SUPFAM" id="SSF52091">
    <property type="entry name" value="SpoIIaa-like"/>
    <property type="match status" value="1"/>
</dbReference>
<dbReference type="PANTHER" id="PTHR11814">
    <property type="entry name" value="SULFATE TRANSPORTER"/>
    <property type="match status" value="1"/>
</dbReference>
<organism evidence="9 10">
    <name type="scientific">Hibiscus syriacus</name>
    <name type="common">Rose of Sharon</name>
    <dbReference type="NCBI Taxonomy" id="106335"/>
    <lineage>
        <taxon>Eukaryota</taxon>
        <taxon>Viridiplantae</taxon>
        <taxon>Streptophyta</taxon>
        <taxon>Embryophyta</taxon>
        <taxon>Tracheophyta</taxon>
        <taxon>Spermatophyta</taxon>
        <taxon>Magnoliopsida</taxon>
        <taxon>eudicotyledons</taxon>
        <taxon>Gunneridae</taxon>
        <taxon>Pentapetalae</taxon>
        <taxon>rosids</taxon>
        <taxon>malvids</taxon>
        <taxon>Malvales</taxon>
        <taxon>Malvaceae</taxon>
        <taxon>Malvoideae</taxon>
        <taxon>Hibiscus</taxon>
    </lineage>
</organism>
<keyword evidence="2 7" id="KW-0812">Transmembrane</keyword>
<comment type="subcellular location">
    <subcellularLocation>
        <location evidence="1">Membrane</location>
        <topology evidence="1">Multi-pass membrane protein</topology>
    </subcellularLocation>
</comment>
<gene>
    <name evidence="9" type="ORF">F3Y22_tig00116989pilonHSYRG00205</name>
</gene>
<evidence type="ECO:0000256" key="4">
    <source>
        <dbReference type="ARBA" id="ARBA00022989"/>
    </source>
</evidence>
<keyword evidence="6 7" id="KW-0472">Membrane</keyword>
<dbReference type="Pfam" id="PF01740">
    <property type="entry name" value="STAS"/>
    <property type="match status" value="1"/>
</dbReference>
<dbReference type="Pfam" id="PF00916">
    <property type="entry name" value="Sulfate_transp"/>
    <property type="match status" value="1"/>
</dbReference>
<dbReference type="AlphaFoldDB" id="A0A6A2XGG6"/>
<evidence type="ECO:0000256" key="6">
    <source>
        <dbReference type="ARBA" id="ARBA00023136"/>
    </source>
</evidence>
<dbReference type="Proteomes" id="UP000436088">
    <property type="component" value="Unassembled WGS sequence"/>
</dbReference>
<evidence type="ECO:0000256" key="3">
    <source>
        <dbReference type="ARBA" id="ARBA00022847"/>
    </source>
</evidence>